<dbReference type="RefSeq" id="WP_013255798.1">
    <property type="nucleotide sequence ID" value="NC_014364.1"/>
</dbReference>
<proteinExistence type="predicted"/>
<dbReference type="HOGENOM" id="CLU_090635_1_1_12"/>
<dbReference type="Proteomes" id="UP000002318">
    <property type="component" value="Chromosome"/>
</dbReference>
<keyword evidence="2" id="KW-1185">Reference proteome</keyword>
<organism evidence="1 2">
    <name type="scientific">Sediminispirochaeta smaragdinae (strain DSM 11293 / JCM 15392 / SEBR 4228)</name>
    <name type="common">Spirochaeta smaragdinae</name>
    <dbReference type="NCBI Taxonomy" id="573413"/>
    <lineage>
        <taxon>Bacteria</taxon>
        <taxon>Pseudomonadati</taxon>
        <taxon>Spirochaetota</taxon>
        <taxon>Spirochaetia</taxon>
        <taxon>Spirochaetales</taxon>
        <taxon>Spirochaetaceae</taxon>
        <taxon>Sediminispirochaeta</taxon>
    </lineage>
</organism>
<evidence type="ECO:0000313" key="1">
    <source>
        <dbReference type="EMBL" id="ADK82339.1"/>
    </source>
</evidence>
<dbReference type="OrthoDB" id="9801160at2"/>
<dbReference type="STRING" id="573413.Spirs_3241"/>
<dbReference type="PANTHER" id="PTHR38659:SF2">
    <property type="entry name" value="HDIG DOMAIN PROTEIN"/>
    <property type="match status" value="1"/>
</dbReference>
<dbReference type="EMBL" id="CP002116">
    <property type="protein sequence ID" value="ADK82339.1"/>
    <property type="molecule type" value="Genomic_DNA"/>
</dbReference>
<gene>
    <name evidence="1" type="ordered locus">Spirs_3241</name>
</gene>
<name>E1R5L1_SEDSS</name>
<accession>E1R5L1</accession>
<sequence>MEKPTREDAWALLTKWTESEALIKHALSVEAVMRHLARKAEEDEEKWGIVGLIHDVDYEKYPEEHCVKVRELMEADNWPEEYIRAVQSHGWGICVDVEPQSVMEKSLFAVDELTGLVTATALVRPSRSVLDMKAKSVKKKWKSAGFAAGVDRSIIEKGAAMLGVEVSDLITDTIEGMRTVAEEIGLKGTIGEDE</sequence>
<dbReference type="KEGG" id="ssm:Spirs_3241"/>
<reference evidence="1 2" key="1">
    <citation type="journal article" date="2010" name="Stand. Genomic Sci.">
        <title>Complete genome sequence of Spirochaeta smaragdinae type strain (SEBR 4228).</title>
        <authorList>
            <person name="Mavromatis K."/>
            <person name="Yasawong M."/>
            <person name="Chertkov O."/>
            <person name="Lapidus A."/>
            <person name="Lucas S."/>
            <person name="Nolan M."/>
            <person name="Del Rio T.G."/>
            <person name="Tice H."/>
            <person name="Cheng J.F."/>
            <person name="Pitluck S."/>
            <person name="Liolios K."/>
            <person name="Ivanova N."/>
            <person name="Tapia R."/>
            <person name="Han C."/>
            <person name="Bruce D."/>
            <person name="Goodwin L."/>
            <person name="Pati A."/>
            <person name="Chen A."/>
            <person name="Palaniappan K."/>
            <person name="Land M."/>
            <person name="Hauser L."/>
            <person name="Chang Y.J."/>
            <person name="Jeffries C.D."/>
            <person name="Detter J.C."/>
            <person name="Rohde M."/>
            <person name="Brambilla E."/>
            <person name="Spring S."/>
            <person name="Goker M."/>
            <person name="Sikorski J."/>
            <person name="Woyke T."/>
            <person name="Bristow J."/>
            <person name="Eisen J.A."/>
            <person name="Markowitz V."/>
            <person name="Hugenholtz P."/>
            <person name="Klenk H.P."/>
            <person name="Kyrpides N.C."/>
        </authorList>
    </citation>
    <scope>NUCLEOTIDE SEQUENCE [LARGE SCALE GENOMIC DNA]</scope>
    <source>
        <strain evidence="2">DSM 11293 / JCM 15392 / SEBR 4228</strain>
    </source>
</reference>
<dbReference type="PANTHER" id="PTHR38659">
    <property type="entry name" value="METAL-DEPENDENT PHOSPHOHYDROLASE"/>
    <property type="match status" value="1"/>
</dbReference>
<dbReference type="AlphaFoldDB" id="E1R5L1"/>
<protein>
    <submittedName>
        <fullName evidence="1">Metal dependent phosphohydrolase</fullName>
    </submittedName>
</protein>
<evidence type="ECO:0000313" key="2">
    <source>
        <dbReference type="Proteomes" id="UP000002318"/>
    </source>
</evidence>
<dbReference type="SUPFAM" id="SSF109604">
    <property type="entry name" value="HD-domain/PDEase-like"/>
    <property type="match status" value="1"/>
</dbReference>
<dbReference type="eggNOG" id="COG2316">
    <property type="taxonomic scope" value="Bacteria"/>
</dbReference>
<dbReference type="Gene3D" id="1.10.3210.10">
    <property type="entry name" value="Hypothetical protein af1432"/>
    <property type="match status" value="1"/>
</dbReference>